<dbReference type="AlphaFoldDB" id="A0A1A9UQR1"/>
<organism evidence="1 2">
    <name type="scientific">Glossina austeni</name>
    <name type="common">Savannah tsetse fly</name>
    <dbReference type="NCBI Taxonomy" id="7395"/>
    <lineage>
        <taxon>Eukaryota</taxon>
        <taxon>Metazoa</taxon>
        <taxon>Ecdysozoa</taxon>
        <taxon>Arthropoda</taxon>
        <taxon>Hexapoda</taxon>
        <taxon>Insecta</taxon>
        <taxon>Pterygota</taxon>
        <taxon>Neoptera</taxon>
        <taxon>Endopterygota</taxon>
        <taxon>Diptera</taxon>
        <taxon>Brachycera</taxon>
        <taxon>Muscomorpha</taxon>
        <taxon>Hippoboscoidea</taxon>
        <taxon>Glossinidae</taxon>
        <taxon>Glossina</taxon>
    </lineage>
</organism>
<dbReference type="STRING" id="7395.A0A1A9UQR1"/>
<accession>A0A1A9UQR1</accession>
<name>A0A1A9UQR1_GLOAU</name>
<protein>
    <submittedName>
        <fullName evidence="1">Uncharacterized protein</fullName>
    </submittedName>
</protein>
<sequence length="381" mass="41976">MRSFRQRKKLSAIFVFQLMKSHKTLIGNLYLSKPNWIDLINLGHGLLKAKNVFSKSKLNICNFTIFENLDLKMTEMTAPPIANALRKQWRRALKSKSLTHLDGLGTETVCNHAKNNANIRNAVITTTQNTNYTLSASLSPPLPQYHIKRSLSPVRFSSQHHHHISHHHYQRRTYSSQKVANRLSPIIYTQAPQQPSSKSLVSNLSLYSTYKTTSSCTTTTTAACYNSRICSSHTSSSNKSSCSNLHLSSHQHYHANKFQSDASSLTTISSAKQPSNTLKSLPIADNSNNIAKLCNASGDECGGNVGGSAVALPISSSAASLYPPGSSVTPITYKQKSFMQRKKPMLTRSEIALTMIPYQSNVSIVGGCDDVHTFIAIVFIS</sequence>
<dbReference type="EnsemblMetazoa" id="GAUT012338-RA">
    <property type="protein sequence ID" value="GAUT012338-PA"/>
    <property type="gene ID" value="GAUT012338"/>
</dbReference>
<dbReference type="Proteomes" id="UP000078200">
    <property type="component" value="Unassembled WGS sequence"/>
</dbReference>
<evidence type="ECO:0000313" key="2">
    <source>
        <dbReference type="Proteomes" id="UP000078200"/>
    </source>
</evidence>
<proteinExistence type="predicted"/>
<keyword evidence="2" id="KW-1185">Reference proteome</keyword>
<dbReference type="VEuPathDB" id="VectorBase:GAUT012338"/>
<evidence type="ECO:0000313" key="1">
    <source>
        <dbReference type="EnsemblMetazoa" id="GAUT012338-PA"/>
    </source>
</evidence>
<reference evidence="1" key="1">
    <citation type="submission" date="2020-05" db="UniProtKB">
        <authorList>
            <consortium name="EnsemblMetazoa"/>
        </authorList>
    </citation>
    <scope>IDENTIFICATION</scope>
    <source>
        <strain evidence="1">TTRI</strain>
    </source>
</reference>